<dbReference type="NCBIfam" id="TIGR04223">
    <property type="entry name" value="quorum_AgrD"/>
    <property type="match status" value="1"/>
</dbReference>
<evidence type="ECO:0000256" key="1">
    <source>
        <dbReference type="SAM" id="Phobius"/>
    </source>
</evidence>
<dbReference type="AlphaFoldDB" id="R3TPP3"/>
<comment type="caution">
    <text evidence="2">The sequence shown here is derived from an EMBL/GenBank/DDBJ whole genome shotgun (WGS) entry which is preliminary data.</text>
</comment>
<sequence>MSKRQLSQHGDSFIYSLLTTIAIVLSSGNYDCFLGFYEPKKPEILGKMNEEIELPNERRK</sequence>
<dbReference type="HOGENOM" id="CLU_2934325_0_0_9"/>
<reference evidence="2 3" key="1">
    <citation type="submission" date="2013-02" db="EMBL/GenBank/DDBJ databases">
        <title>The Genome Sequence of Enterococcus phoeniculicola BAA-412.</title>
        <authorList>
            <consortium name="The Broad Institute Genome Sequencing Platform"/>
            <consortium name="The Broad Institute Genome Sequencing Center for Infectious Disease"/>
            <person name="Earl A.M."/>
            <person name="Gilmore M.S."/>
            <person name="Lebreton F."/>
            <person name="Walker B."/>
            <person name="Young S.K."/>
            <person name="Zeng Q."/>
            <person name="Gargeya S."/>
            <person name="Fitzgerald M."/>
            <person name="Haas B."/>
            <person name="Abouelleil A."/>
            <person name="Alvarado L."/>
            <person name="Arachchi H.M."/>
            <person name="Berlin A.M."/>
            <person name="Chapman S.B."/>
            <person name="Dewar J."/>
            <person name="Goldberg J."/>
            <person name="Griggs A."/>
            <person name="Gujja S."/>
            <person name="Hansen M."/>
            <person name="Howarth C."/>
            <person name="Imamovic A."/>
            <person name="Larimer J."/>
            <person name="McCowan C."/>
            <person name="Murphy C."/>
            <person name="Neiman D."/>
            <person name="Pearson M."/>
            <person name="Priest M."/>
            <person name="Roberts A."/>
            <person name="Saif S."/>
            <person name="Shea T."/>
            <person name="Sisk P."/>
            <person name="Sykes S."/>
            <person name="Wortman J."/>
            <person name="Nusbaum C."/>
            <person name="Birren B."/>
        </authorList>
    </citation>
    <scope>NUCLEOTIDE SEQUENCE [LARGE SCALE GENOMIC DNA]</scope>
    <source>
        <strain evidence="2 3">ATCC BAA-412</strain>
    </source>
</reference>
<keyword evidence="1" id="KW-1133">Transmembrane helix</keyword>
<gene>
    <name evidence="2" type="ORF">UC3_02010</name>
</gene>
<accession>R3TPP3</accession>
<feature type="transmembrane region" description="Helical" evidence="1">
    <location>
        <begin position="12"/>
        <end position="30"/>
    </location>
</feature>
<evidence type="ECO:0000313" key="2">
    <source>
        <dbReference type="EMBL" id="EOL43033.1"/>
    </source>
</evidence>
<dbReference type="RefSeq" id="WP_010768672.1">
    <property type="nucleotide sequence ID" value="NZ_ASWE01000002.1"/>
</dbReference>
<proteinExistence type="predicted"/>
<evidence type="ECO:0000313" key="3">
    <source>
        <dbReference type="Proteomes" id="UP000013785"/>
    </source>
</evidence>
<dbReference type="STRING" id="154621.RV11_GL003149"/>
<name>R3TPP3_9ENTE</name>
<organism evidence="2 3">
    <name type="scientific">Enterococcus phoeniculicola ATCC BAA-412</name>
    <dbReference type="NCBI Taxonomy" id="1158610"/>
    <lineage>
        <taxon>Bacteria</taxon>
        <taxon>Bacillati</taxon>
        <taxon>Bacillota</taxon>
        <taxon>Bacilli</taxon>
        <taxon>Lactobacillales</taxon>
        <taxon>Enterococcaceae</taxon>
        <taxon>Enterococcus</taxon>
    </lineage>
</organism>
<keyword evidence="1" id="KW-0472">Membrane</keyword>
<keyword evidence="1" id="KW-0812">Transmembrane</keyword>
<dbReference type="InterPro" id="IPR009229">
    <property type="entry name" value="AgrD"/>
</dbReference>
<keyword evidence="3" id="KW-1185">Reference proteome</keyword>
<protein>
    <submittedName>
        <fullName evidence="2">Cyclic lactone autoinducer peptide</fullName>
    </submittedName>
</protein>
<dbReference type="Proteomes" id="UP000013785">
    <property type="component" value="Unassembled WGS sequence"/>
</dbReference>
<dbReference type="EMBL" id="AJAT01000016">
    <property type="protein sequence ID" value="EOL43033.1"/>
    <property type="molecule type" value="Genomic_DNA"/>
</dbReference>